<dbReference type="GO" id="GO:0000977">
    <property type="term" value="F:RNA polymerase II transcription regulatory region sequence-specific DNA binding"/>
    <property type="evidence" value="ECO:0007669"/>
    <property type="project" value="TreeGrafter"/>
</dbReference>
<dbReference type="GO" id="GO:0003682">
    <property type="term" value="F:chromatin binding"/>
    <property type="evidence" value="ECO:0007669"/>
    <property type="project" value="TreeGrafter"/>
</dbReference>
<evidence type="ECO:0000256" key="7">
    <source>
        <dbReference type="SAM" id="MobiDB-lite"/>
    </source>
</evidence>
<dbReference type="PANTHER" id="PTHR47025">
    <property type="entry name" value="AUTOIMMUNE REGULATOR"/>
    <property type="match status" value="1"/>
</dbReference>
<keyword evidence="4" id="KW-0862">Zinc</keyword>
<dbReference type="Proteomes" id="UP000250235">
    <property type="component" value="Unassembled WGS sequence"/>
</dbReference>
<dbReference type="Pfam" id="PF23011">
    <property type="entry name" value="PHD-1st_NSD"/>
    <property type="match status" value="1"/>
</dbReference>
<dbReference type="PROSITE" id="PS01359">
    <property type="entry name" value="ZF_PHD_1"/>
    <property type="match status" value="1"/>
</dbReference>
<evidence type="ECO:0000256" key="4">
    <source>
        <dbReference type="ARBA" id="ARBA00022833"/>
    </source>
</evidence>
<dbReference type="GO" id="GO:0005634">
    <property type="term" value="C:nucleus"/>
    <property type="evidence" value="ECO:0007669"/>
    <property type="project" value="UniProtKB-SubCell"/>
</dbReference>
<dbReference type="PANTHER" id="PTHR47025:SF27">
    <property type="entry name" value="PHD-TYPE DOMAIN-CONTAINING PROTEIN"/>
    <property type="match status" value="1"/>
</dbReference>
<accession>A0A2Z7BCD8</accession>
<dbReference type="GO" id="GO:0045944">
    <property type="term" value="P:positive regulation of transcription by RNA polymerase II"/>
    <property type="evidence" value="ECO:0007669"/>
    <property type="project" value="TreeGrafter"/>
</dbReference>
<dbReference type="SMART" id="SM00249">
    <property type="entry name" value="PHD"/>
    <property type="match status" value="2"/>
</dbReference>
<dbReference type="FunFam" id="3.30.40.10:FF:000494">
    <property type="entry name" value="Acyl-CoA N-acyltransferase with RING/FYVE/PHD-type zinc finger domain"/>
    <property type="match status" value="1"/>
</dbReference>
<dbReference type="InterPro" id="IPR056511">
    <property type="entry name" value="IDM1_C"/>
</dbReference>
<feature type="domain" description="PHD-type" evidence="8">
    <location>
        <begin position="602"/>
        <end position="647"/>
    </location>
</feature>
<evidence type="ECO:0000313" key="10">
    <source>
        <dbReference type="Proteomes" id="UP000250235"/>
    </source>
</evidence>
<dbReference type="InterPro" id="IPR013083">
    <property type="entry name" value="Znf_RING/FYVE/PHD"/>
</dbReference>
<organism evidence="9 10">
    <name type="scientific">Dorcoceras hygrometricum</name>
    <dbReference type="NCBI Taxonomy" id="472368"/>
    <lineage>
        <taxon>Eukaryota</taxon>
        <taxon>Viridiplantae</taxon>
        <taxon>Streptophyta</taxon>
        <taxon>Embryophyta</taxon>
        <taxon>Tracheophyta</taxon>
        <taxon>Spermatophyta</taxon>
        <taxon>Magnoliopsida</taxon>
        <taxon>eudicotyledons</taxon>
        <taxon>Gunneridae</taxon>
        <taxon>Pentapetalae</taxon>
        <taxon>asterids</taxon>
        <taxon>lamiids</taxon>
        <taxon>Lamiales</taxon>
        <taxon>Gesneriaceae</taxon>
        <taxon>Didymocarpoideae</taxon>
        <taxon>Trichosporeae</taxon>
        <taxon>Loxocarpinae</taxon>
        <taxon>Dorcoceras</taxon>
    </lineage>
</organism>
<keyword evidence="2" id="KW-0479">Metal-binding</keyword>
<feature type="compositionally biased region" description="Low complexity" evidence="7">
    <location>
        <begin position="489"/>
        <end position="502"/>
    </location>
</feature>
<dbReference type="InterPro" id="IPR016181">
    <property type="entry name" value="Acyl_CoA_acyltransferase"/>
</dbReference>
<feature type="compositionally biased region" description="Low complexity" evidence="7">
    <location>
        <begin position="440"/>
        <end position="461"/>
    </location>
</feature>
<evidence type="ECO:0000256" key="1">
    <source>
        <dbReference type="ARBA" id="ARBA00004123"/>
    </source>
</evidence>
<keyword evidence="3 6" id="KW-0863">Zinc-finger</keyword>
<dbReference type="EMBL" id="KV009368">
    <property type="protein sequence ID" value="KZV29464.1"/>
    <property type="molecule type" value="Genomic_DNA"/>
</dbReference>
<dbReference type="GO" id="GO:0008270">
    <property type="term" value="F:zinc ion binding"/>
    <property type="evidence" value="ECO:0007669"/>
    <property type="project" value="UniProtKB-KW"/>
</dbReference>
<evidence type="ECO:0000313" key="9">
    <source>
        <dbReference type="EMBL" id="KZV29464.1"/>
    </source>
</evidence>
<evidence type="ECO:0000256" key="5">
    <source>
        <dbReference type="ARBA" id="ARBA00023242"/>
    </source>
</evidence>
<feature type="region of interest" description="Disordered" evidence="7">
    <location>
        <begin position="377"/>
        <end position="417"/>
    </location>
</feature>
<name>A0A2Z7BCD8_9LAMI</name>
<feature type="compositionally biased region" description="Basic residues" evidence="7">
    <location>
        <begin position="402"/>
        <end position="416"/>
    </location>
</feature>
<dbReference type="AlphaFoldDB" id="A0A2Z7BCD8"/>
<dbReference type="Gene3D" id="3.30.40.10">
    <property type="entry name" value="Zinc/RING finger domain, C3HC4 (zinc finger)"/>
    <property type="match status" value="2"/>
</dbReference>
<reference evidence="9 10" key="1">
    <citation type="journal article" date="2015" name="Proc. Natl. Acad. Sci. U.S.A.">
        <title>The resurrection genome of Boea hygrometrica: A blueprint for survival of dehydration.</title>
        <authorList>
            <person name="Xiao L."/>
            <person name="Yang G."/>
            <person name="Zhang L."/>
            <person name="Yang X."/>
            <person name="Zhao S."/>
            <person name="Ji Z."/>
            <person name="Zhou Q."/>
            <person name="Hu M."/>
            <person name="Wang Y."/>
            <person name="Chen M."/>
            <person name="Xu Y."/>
            <person name="Jin H."/>
            <person name="Xiao X."/>
            <person name="Hu G."/>
            <person name="Bao F."/>
            <person name="Hu Y."/>
            <person name="Wan P."/>
            <person name="Li L."/>
            <person name="Deng X."/>
            <person name="Kuang T."/>
            <person name="Xiang C."/>
            <person name="Zhu J.K."/>
            <person name="Oliver M.J."/>
            <person name="He Y."/>
        </authorList>
    </citation>
    <scope>NUCLEOTIDE SEQUENCE [LARGE SCALE GENOMIC DNA]</scope>
    <source>
        <strain evidence="10">cv. XS01</strain>
    </source>
</reference>
<comment type="subcellular location">
    <subcellularLocation>
        <location evidence="1">Nucleus</location>
    </subcellularLocation>
</comment>
<protein>
    <recommendedName>
        <fullName evidence="8">PHD-type domain-containing protein</fullName>
    </recommendedName>
</protein>
<keyword evidence="5" id="KW-0539">Nucleus</keyword>
<dbReference type="Pfam" id="PF16135">
    <property type="entry name" value="TDBD"/>
    <property type="match status" value="2"/>
</dbReference>
<dbReference type="InterPro" id="IPR001965">
    <property type="entry name" value="Znf_PHD"/>
</dbReference>
<keyword evidence="10" id="KW-1185">Reference proteome</keyword>
<dbReference type="InterPro" id="IPR019786">
    <property type="entry name" value="Zinc_finger_PHD-type_CS"/>
</dbReference>
<feature type="region of interest" description="Disordered" evidence="7">
    <location>
        <begin position="489"/>
        <end position="508"/>
    </location>
</feature>
<dbReference type="SUPFAM" id="SSF55729">
    <property type="entry name" value="Acyl-CoA N-acyltransferases (Nat)"/>
    <property type="match status" value="1"/>
</dbReference>
<dbReference type="InterPro" id="IPR032308">
    <property type="entry name" value="TDBD"/>
</dbReference>
<dbReference type="PROSITE" id="PS50016">
    <property type="entry name" value="ZF_PHD_2"/>
    <property type="match status" value="1"/>
</dbReference>
<evidence type="ECO:0000256" key="3">
    <source>
        <dbReference type="ARBA" id="ARBA00022771"/>
    </source>
</evidence>
<dbReference type="InterPro" id="IPR059153">
    <property type="entry name" value="NSD_PHD-1st"/>
</dbReference>
<dbReference type="GO" id="GO:0042393">
    <property type="term" value="F:histone binding"/>
    <property type="evidence" value="ECO:0007669"/>
    <property type="project" value="TreeGrafter"/>
</dbReference>
<dbReference type="OrthoDB" id="1903104at2759"/>
<dbReference type="Pfam" id="PF23209">
    <property type="entry name" value="IDM1_C"/>
    <property type="match status" value="1"/>
</dbReference>
<evidence type="ECO:0000256" key="6">
    <source>
        <dbReference type="PROSITE-ProRule" id="PRU00146"/>
    </source>
</evidence>
<evidence type="ECO:0000259" key="8">
    <source>
        <dbReference type="PROSITE" id="PS50016"/>
    </source>
</evidence>
<feature type="compositionally biased region" description="Basic residues" evidence="7">
    <location>
        <begin position="382"/>
        <end position="393"/>
    </location>
</feature>
<proteinExistence type="predicted"/>
<dbReference type="InterPro" id="IPR019787">
    <property type="entry name" value="Znf_PHD-finger"/>
</dbReference>
<evidence type="ECO:0000256" key="2">
    <source>
        <dbReference type="ARBA" id="ARBA00022723"/>
    </source>
</evidence>
<dbReference type="SUPFAM" id="SSF57903">
    <property type="entry name" value="FYVE/PHD zinc finger"/>
    <property type="match status" value="2"/>
</dbReference>
<sequence>MEKDDKPVINPDLGFKIESSFQIKGTEFGSYYPSGSGPFESDFIDRGYVPRVRPSEANGFAVYTRSKRFKSVSGGGIRGFGELRGNWGICSKGDVALVSNGEVGEHGGDTVYAGGNERDLGDSSDLDGEMVEVEVKEEPMTEAAAVAWSNGTRRFTRSIIKPRNEKLESELPGGLQDAISLEVEGLESDESSGMAGPTARKIKKIARKGMPTTVKELFETGLLEGYPVFYNGGKRGFPLRGSIKDVGILCSCSSCMGVRVVPPCQFEIHACKSYRRASQYICLENGKSLLDVVKECRKSSVETLEETIHKFVGPMPVKESVICMNCRGPFLATASEVKPVCDSCVVIENSEMDAECTKSRPLEPLVCLKISDNGDVYNTPKNKSRRRRKRRKHSELVSNAKTRQRSSPRISTRKGQQKTMKMWAVVLYFNCQKPVPKFSGSSLASHLNSSSDLPVSGSDSPQGSTRNSNTRKILKKFSSVSFSKPLKSGSAHISMKSKSSSKVTKKDQKMHRMVFEDGGLPDGTEVAYYSNGKKLRDGYKMGSGIMCRCCSTLVSPSQFEAHAGRASRRKPYMYIYTSNGVSLHEFAVSLLKGRKLSAKDNDDLCIICADGGKLVLCDGCPRAFHKECASLLSIPHGKWYCTYCQNKFQKERFVEHNSNAVAAGRVLGIDPIEQITNRCIRIVKNPEAELIACVICRGYDFSKSGFGPRTVLLCDQCEKEYHVGCLKKCKMADLKVRMFSFLRKIYYLILISLLFCPYTLVSLSDSVSICCEGATKGKWFCSLNCKRMYSALQDLLNAGAEKILDSTLNIVRKKHVEKNPVAEVDLDMRWRLLNGKITSRETRVLLSQAVAIFHDSFDPIVDSETGRDFIPSMVYGGNIRGQDFSGMYCAILTVNSIVVSAGILRIFGQDIAELPLAATRKGNHGRGYFQVLYWCIEKLLEFLGVRSLVLPATDEAKSIWTEKFGFKKIPEEQLLNYKKICWQMVTFKGTSMLEKPVPKCHIINQDKEDSDASFP</sequence>
<dbReference type="InterPro" id="IPR011011">
    <property type="entry name" value="Znf_FYVE_PHD"/>
</dbReference>
<feature type="compositionally biased region" description="Polar residues" evidence="7">
    <location>
        <begin position="462"/>
        <end position="471"/>
    </location>
</feature>
<feature type="region of interest" description="Disordered" evidence="7">
    <location>
        <begin position="440"/>
        <end position="472"/>
    </location>
</feature>
<gene>
    <name evidence="9" type="ORF">F511_03749</name>
</gene>